<dbReference type="SUPFAM" id="SSF110087">
    <property type="entry name" value="DR1885-like metal-binding protein"/>
    <property type="match status" value="1"/>
</dbReference>
<dbReference type="PANTHER" id="PTHR36302:SF1">
    <property type="entry name" value="COPPER CHAPERONE PCU(A)C"/>
    <property type="match status" value="1"/>
</dbReference>
<sequence length="193" mass="20104">MTAFIHATHARRLARVLAQASFATALAVAGAGAPAAFAQSSAPAHGAQQQAEQHTGIAIEQPWSRATAKGARVGGGYLGITNTGNEDDTLLSGSTDVAERVEIHEMAVVNGVMNMRKLTDGLAVPAGQSVALKPGSYHIMLIGLKRPLREGETFDASLEFRNAGTVPVTFTVRGIGARDADGHQGMQDKPKGH</sequence>
<name>A0ABX0V0K3_9HYPH</name>
<evidence type="ECO:0000313" key="3">
    <source>
        <dbReference type="Proteomes" id="UP001429580"/>
    </source>
</evidence>
<feature type="signal peptide" evidence="1">
    <location>
        <begin position="1"/>
        <end position="38"/>
    </location>
</feature>
<comment type="caution">
    <text evidence="2">The sequence shown here is derived from an EMBL/GenBank/DDBJ whole genome shotgun (WGS) entry which is preliminary data.</text>
</comment>
<dbReference type="Proteomes" id="UP001429580">
    <property type="component" value="Unassembled WGS sequence"/>
</dbReference>
<dbReference type="PANTHER" id="PTHR36302">
    <property type="entry name" value="BLR7088 PROTEIN"/>
    <property type="match status" value="1"/>
</dbReference>
<dbReference type="InterPro" id="IPR007410">
    <property type="entry name" value="LpqE-like"/>
</dbReference>
<proteinExistence type="predicted"/>
<dbReference type="RefSeq" id="WP_166950558.1">
    <property type="nucleotide sequence ID" value="NZ_JAASQI010000003.1"/>
</dbReference>
<gene>
    <name evidence="2" type="ORF">FHS82_001526</name>
</gene>
<organism evidence="2 3">
    <name type="scientific">Pseudochelatococcus lubricantis</name>
    <dbReference type="NCBI Taxonomy" id="1538102"/>
    <lineage>
        <taxon>Bacteria</taxon>
        <taxon>Pseudomonadati</taxon>
        <taxon>Pseudomonadota</taxon>
        <taxon>Alphaproteobacteria</taxon>
        <taxon>Hyphomicrobiales</taxon>
        <taxon>Chelatococcaceae</taxon>
        <taxon>Pseudochelatococcus</taxon>
    </lineage>
</organism>
<dbReference type="InterPro" id="IPR058248">
    <property type="entry name" value="Lxx211020-like"/>
</dbReference>
<keyword evidence="3" id="KW-1185">Reference proteome</keyword>
<evidence type="ECO:0000256" key="1">
    <source>
        <dbReference type="SAM" id="SignalP"/>
    </source>
</evidence>
<dbReference type="Pfam" id="PF04314">
    <property type="entry name" value="PCuAC"/>
    <property type="match status" value="1"/>
</dbReference>
<evidence type="ECO:0000313" key="2">
    <source>
        <dbReference type="EMBL" id="NIJ57690.1"/>
    </source>
</evidence>
<reference evidence="2 3" key="1">
    <citation type="submission" date="2020-03" db="EMBL/GenBank/DDBJ databases">
        <title>Genomic Encyclopedia of Type Strains, Phase IV (KMG-IV): sequencing the most valuable type-strain genomes for metagenomic binning, comparative biology and taxonomic classification.</title>
        <authorList>
            <person name="Goeker M."/>
        </authorList>
    </citation>
    <scope>NUCLEOTIDE SEQUENCE [LARGE SCALE GENOMIC DNA]</scope>
    <source>
        <strain evidence="2 3">DSM 103870</strain>
    </source>
</reference>
<dbReference type="Gene3D" id="2.60.40.1890">
    <property type="entry name" value="PCu(A)C copper chaperone"/>
    <property type="match status" value="1"/>
</dbReference>
<accession>A0ABX0V0K3</accession>
<dbReference type="InterPro" id="IPR036182">
    <property type="entry name" value="PCuAC_sf"/>
</dbReference>
<keyword evidence="1" id="KW-0732">Signal</keyword>
<feature type="chain" id="PRO_5046835926" description="Copper chaperone PCu(A)C" evidence="1">
    <location>
        <begin position="39"/>
        <end position="193"/>
    </location>
</feature>
<protein>
    <recommendedName>
        <fullName evidence="4">Copper chaperone PCu(A)C</fullName>
    </recommendedName>
</protein>
<dbReference type="EMBL" id="JAASQI010000003">
    <property type="protein sequence ID" value="NIJ57690.1"/>
    <property type="molecule type" value="Genomic_DNA"/>
</dbReference>
<evidence type="ECO:0008006" key="4">
    <source>
        <dbReference type="Google" id="ProtNLM"/>
    </source>
</evidence>